<dbReference type="Pfam" id="PF02643">
    <property type="entry name" value="DUF192"/>
    <property type="match status" value="1"/>
</dbReference>
<keyword evidence="3" id="KW-1185">Reference proteome</keyword>
<evidence type="ECO:0000313" key="3">
    <source>
        <dbReference type="Proteomes" id="UP000184522"/>
    </source>
</evidence>
<dbReference type="PANTHER" id="PTHR37953">
    <property type="entry name" value="UPF0127 PROTEIN MJ1496"/>
    <property type="match status" value="1"/>
</dbReference>
<feature type="chain" id="PRO_5012770668" description="DUF192 domain-containing protein" evidence="1">
    <location>
        <begin position="21"/>
        <end position="161"/>
    </location>
</feature>
<dbReference type="STRING" id="1089305.SAMN05444148_1711"/>
<dbReference type="InterPro" id="IPR003795">
    <property type="entry name" value="DUF192"/>
</dbReference>
<name>A0A1M5RXD7_9FLAO</name>
<evidence type="ECO:0008006" key="4">
    <source>
        <dbReference type="Google" id="ProtNLM"/>
    </source>
</evidence>
<evidence type="ECO:0000313" key="2">
    <source>
        <dbReference type="EMBL" id="SHH30841.1"/>
    </source>
</evidence>
<feature type="signal peptide" evidence="1">
    <location>
        <begin position="1"/>
        <end position="20"/>
    </location>
</feature>
<sequence length="161" mass="17980">MLKKVVFRLSCIALTSIALIGCNSDSKSKSISKGISFKKEATLQLKKASNDSVIKTLDIEIADDEYQTQTGLMYRDSMEELQGMLFIFPNEAPRSFYMKNTRIPLDIIYISADSTVVSFQKNAKPFDETSLPSNYPAKFVLEINGGLSDQWGIKVGDKISF</sequence>
<reference evidence="3" key="1">
    <citation type="submission" date="2016-11" db="EMBL/GenBank/DDBJ databases">
        <authorList>
            <person name="Varghese N."/>
            <person name="Submissions S."/>
        </authorList>
    </citation>
    <scope>NUCLEOTIDE SEQUENCE [LARGE SCALE GENOMIC DNA]</scope>
    <source>
        <strain evidence="3">DSM 25330</strain>
    </source>
</reference>
<gene>
    <name evidence="2" type="ORF">SAMN05444148_1711</name>
</gene>
<dbReference type="AlphaFoldDB" id="A0A1M5RXD7"/>
<dbReference type="Proteomes" id="UP000184522">
    <property type="component" value="Unassembled WGS sequence"/>
</dbReference>
<proteinExistence type="predicted"/>
<dbReference type="PROSITE" id="PS51257">
    <property type="entry name" value="PROKAR_LIPOPROTEIN"/>
    <property type="match status" value="1"/>
</dbReference>
<dbReference type="EMBL" id="FQWS01000002">
    <property type="protein sequence ID" value="SHH30841.1"/>
    <property type="molecule type" value="Genomic_DNA"/>
</dbReference>
<protein>
    <recommendedName>
        <fullName evidence="4">DUF192 domain-containing protein</fullName>
    </recommendedName>
</protein>
<dbReference type="Gene3D" id="2.60.120.1140">
    <property type="entry name" value="Protein of unknown function DUF192"/>
    <property type="match status" value="1"/>
</dbReference>
<keyword evidence="1" id="KW-0732">Signal</keyword>
<dbReference type="PANTHER" id="PTHR37953:SF1">
    <property type="entry name" value="UPF0127 PROTEIN MJ1496"/>
    <property type="match status" value="1"/>
</dbReference>
<organism evidence="2 3">
    <name type="scientific">Winogradskyella jejuensis</name>
    <dbReference type="NCBI Taxonomy" id="1089305"/>
    <lineage>
        <taxon>Bacteria</taxon>
        <taxon>Pseudomonadati</taxon>
        <taxon>Bacteroidota</taxon>
        <taxon>Flavobacteriia</taxon>
        <taxon>Flavobacteriales</taxon>
        <taxon>Flavobacteriaceae</taxon>
        <taxon>Winogradskyella</taxon>
    </lineage>
</organism>
<dbReference type="OrthoDB" id="5526466at2"/>
<dbReference type="RefSeq" id="WP_073085483.1">
    <property type="nucleotide sequence ID" value="NZ_FQWS01000002.1"/>
</dbReference>
<evidence type="ECO:0000256" key="1">
    <source>
        <dbReference type="SAM" id="SignalP"/>
    </source>
</evidence>
<dbReference type="InterPro" id="IPR038695">
    <property type="entry name" value="Saro_0823-like_sf"/>
</dbReference>
<accession>A0A1M5RXD7</accession>